<dbReference type="Pfam" id="PF20159">
    <property type="entry name" value="YidB"/>
    <property type="match status" value="1"/>
</dbReference>
<dbReference type="Proteomes" id="UP000632222">
    <property type="component" value="Unassembled WGS sequence"/>
</dbReference>
<dbReference type="EMBL" id="BMOD01000020">
    <property type="protein sequence ID" value="GGJ49510.1"/>
    <property type="molecule type" value="Genomic_DNA"/>
</dbReference>
<dbReference type="RefSeq" id="WP_189005681.1">
    <property type="nucleotide sequence ID" value="NZ_BMOD01000020.1"/>
</dbReference>
<evidence type="ECO:0000313" key="2">
    <source>
        <dbReference type="Proteomes" id="UP000632222"/>
    </source>
</evidence>
<evidence type="ECO:0008006" key="3">
    <source>
        <dbReference type="Google" id="ProtNLM"/>
    </source>
</evidence>
<evidence type="ECO:0000313" key="1">
    <source>
        <dbReference type="EMBL" id="GGJ49510.1"/>
    </source>
</evidence>
<comment type="caution">
    <text evidence="1">The sequence shown here is derived from an EMBL/GenBank/DDBJ whole genome shotgun (WGS) entry which is preliminary data.</text>
</comment>
<dbReference type="SUPFAM" id="SSF140804">
    <property type="entry name" value="YidB-like"/>
    <property type="match status" value="1"/>
</dbReference>
<dbReference type="InterPro" id="IPR027405">
    <property type="entry name" value="YidB-like"/>
</dbReference>
<accession>A0ABQ2DCB3</accession>
<reference evidence="2" key="1">
    <citation type="journal article" date="2019" name="Int. J. Syst. Evol. Microbiol.">
        <title>The Global Catalogue of Microorganisms (GCM) 10K type strain sequencing project: providing services to taxonomists for standard genome sequencing and annotation.</title>
        <authorList>
            <consortium name="The Broad Institute Genomics Platform"/>
            <consortium name="The Broad Institute Genome Sequencing Center for Infectious Disease"/>
            <person name="Wu L."/>
            <person name="Ma J."/>
        </authorList>
    </citation>
    <scope>NUCLEOTIDE SEQUENCE [LARGE SCALE GENOMIC DNA]</scope>
    <source>
        <strain evidence="2">JCM 14370</strain>
    </source>
</reference>
<sequence length="130" mass="14001">MGLLDSLGQLLNNNGTILKILFMLLQQSGGLENLLSKLQRGNDSTKHAVGSWVSTGSNAQITVPELESALGSENIDQVADQTGMERNELLSLVAQNLPQFIDQLTPDGSVNHNSHALVSQAQEKLDVPRL</sequence>
<dbReference type="InterPro" id="IPR045372">
    <property type="entry name" value="YidB"/>
</dbReference>
<proteinExistence type="predicted"/>
<organism evidence="1 2">
    <name type="scientific">Deinococcus roseus</name>
    <dbReference type="NCBI Taxonomy" id="392414"/>
    <lineage>
        <taxon>Bacteria</taxon>
        <taxon>Thermotogati</taxon>
        <taxon>Deinococcota</taxon>
        <taxon>Deinococci</taxon>
        <taxon>Deinococcales</taxon>
        <taxon>Deinococcaceae</taxon>
        <taxon>Deinococcus</taxon>
    </lineage>
</organism>
<keyword evidence="2" id="KW-1185">Reference proteome</keyword>
<dbReference type="Gene3D" id="1.10.10.690">
    <property type="entry name" value="YidB-like"/>
    <property type="match status" value="1"/>
</dbReference>
<gene>
    <name evidence="1" type="primary">yidB</name>
    <name evidence="1" type="ORF">GCM10008938_39340</name>
</gene>
<name>A0ABQ2DCB3_9DEIO</name>
<protein>
    <recommendedName>
        <fullName evidence="3">DUF937 domain-containing protein</fullName>
    </recommendedName>
</protein>